<reference evidence="8" key="2">
    <citation type="submission" date="2015-06" db="UniProtKB">
        <authorList>
            <consortium name="EnsemblPlants"/>
        </authorList>
    </citation>
    <scope>IDENTIFICATION</scope>
</reference>
<dbReference type="STRING" id="4529.A0A0E0QD92"/>
<proteinExistence type="predicted"/>
<dbReference type="GO" id="GO:0005634">
    <property type="term" value="C:nucleus"/>
    <property type="evidence" value="ECO:0007669"/>
    <property type="project" value="UniProtKB-SubCell"/>
</dbReference>
<evidence type="ECO:0000256" key="1">
    <source>
        <dbReference type="ARBA" id="ARBA00004123"/>
    </source>
</evidence>
<dbReference type="InterPro" id="IPR038933">
    <property type="entry name" value="Ovate"/>
</dbReference>
<organism evidence="8 9">
    <name type="scientific">Oryza rufipogon</name>
    <name type="common">Brownbeard rice</name>
    <name type="synonym">Asian wild rice</name>
    <dbReference type="NCBI Taxonomy" id="4529"/>
    <lineage>
        <taxon>Eukaryota</taxon>
        <taxon>Viridiplantae</taxon>
        <taxon>Streptophyta</taxon>
        <taxon>Embryophyta</taxon>
        <taxon>Tracheophyta</taxon>
        <taxon>Spermatophyta</taxon>
        <taxon>Magnoliopsida</taxon>
        <taxon>Liliopsida</taxon>
        <taxon>Poales</taxon>
        <taxon>Poaceae</taxon>
        <taxon>BOP clade</taxon>
        <taxon>Oryzoideae</taxon>
        <taxon>Oryzeae</taxon>
        <taxon>Oryzinae</taxon>
        <taxon>Oryza</taxon>
    </lineage>
</organism>
<comment type="function">
    <text evidence="6">Transcriptional repressor that regulates multiple aspects of plant growth and development.</text>
</comment>
<dbReference type="AlphaFoldDB" id="A0A0E0QD92"/>
<dbReference type="InterPro" id="IPR006458">
    <property type="entry name" value="Ovate_C"/>
</dbReference>
<dbReference type="Gramene" id="ORUFI08G00200.1">
    <property type="protein sequence ID" value="ORUFI08G00200.1"/>
    <property type="gene ID" value="ORUFI08G00200"/>
</dbReference>
<evidence type="ECO:0000313" key="8">
    <source>
        <dbReference type="EnsemblPlants" id="ORUFI08G00200.1"/>
    </source>
</evidence>
<keyword evidence="3 6" id="KW-0805">Transcription regulation</keyword>
<reference evidence="9" key="1">
    <citation type="submission" date="2013-06" db="EMBL/GenBank/DDBJ databases">
        <authorList>
            <person name="Zhao Q."/>
        </authorList>
    </citation>
    <scope>NUCLEOTIDE SEQUENCE</scope>
    <source>
        <strain evidence="9">cv. W1943</strain>
    </source>
</reference>
<evidence type="ECO:0000256" key="6">
    <source>
        <dbReference type="RuleBase" id="RU367028"/>
    </source>
</evidence>
<evidence type="ECO:0000256" key="2">
    <source>
        <dbReference type="ARBA" id="ARBA00022491"/>
    </source>
</evidence>
<keyword evidence="9" id="KW-1185">Reference proteome</keyword>
<evidence type="ECO:0000256" key="5">
    <source>
        <dbReference type="ARBA" id="ARBA00023242"/>
    </source>
</evidence>
<dbReference type="HOGENOM" id="CLU_066339_0_0_1"/>
<keyword evidence="4 6" id="KW-0804">Transcription</keyword>
<feature type="domain" description="OVATE" evidence="7">
    <location>
        <begin position="165"/>
        <end position="228"/>
    </location>
</feature>
<name>A0A0E0QD92_ORYRU</name>
<dbReference type="Proteomes" id="UP000008022">
    <property type="component" value="Unassembled WGS sequence"/>
</dbReference>
<dbReference type="NCBIfam" id="TIGR01568">
    <property type="entry name" value="A_thal_3678"/>
    <property type="match status" value="1"/>
</dbReference>
<dbReference type="PANTHER" id="PTHR33057">
    <property type="entry name" value="TRANSCRIPTION REPRESSOR OFP7-RELATED"/>
    <property type="match status" value="1"/>
</dbReference>
<dbReference type="EnsemblPlants" id="ORUFI08G00200.1">
    <property type="protein sequence ID" value="ORUFI08G00200.1"/>
    <property type="gene ID" value="ORUFI08G00200"/>
</dbReference>
<evidence type="ECO:0000313" key="9">
    <source>
        <dbReference type="Proteomes" id="UP000008022"/>
    </source>
</evidence>
<accession>A0A0E0QD92</accession>
<evidence type="ECO:0000256" key="4">
    <source>
        <dbReference type="ARBA" id="ARBA00023163"/>
    </source>
</evidence>
<evidence type="ECO:0000259" key="7">
    <source>
        <dbReference type="PROSITE" id="PS51754"/>
    </source>
</evidence>
<dbReference type="OMA" id="ANCYSAS"/>
<protein>
    <recommendedName>
        <fullName evidence="6">Transcription repressor</fullName>
    </recommendedName>
    <alternativeName>
        <fullName evidence="6">Ovate family protein</fullName>
    </alternativeName>
</protein>
<dbReference type="PANTHER" id="PTHR33057:SF89">
    <property type="entry name" value="TRANSCRIPTION REPRESSOR"/>
    <property type="match status" value="1"/>
</dbReference>
<comment type="subcellular location">
    <subcellularLocation>
        <location evidence="1 6">Nucleus</location>
    </subcellularLocation>
</comment>
<dbReference type="Pfam" id="PF04844">
    <property type="entry name" value="Ovate"/>
    <property type="match status" value="1"/>
</dbReference>
<dbReference type="eggNOG" id="ENOG502RFQ4">
    <property type="taxonomic scope" value="Eukaryota"/>
</dbReference>
<dbReference type="GO" id="GO:0045892">
    <property type="term" value="P:negative regulation of DNA-templated transcription"/>
    <property type="evidence" value="ECO:0007669"/>
    <property type="project" value="UniProtKB-UniRule"/>
</dbReference>
<keyword evidence="2 6" id="KW-0678">Repressor</keyword>
<sequence length="271" mass="28825">MVNRKKKKTKLGITSLLFSSSSSSGRDTSTTTSGLPYSYSSCSNMSSSSSAAAAAWQWPSCKQPRTLSFRQQQQTMMKTMNSAYLSAGFSFASRDSHSSTCSCCRSRTASDASASADAVTRALRSDRLFFDPDASPAAAADLKLNKAKANKTKKKVEAFGGATAMTIESSNPYRDFRESMEAMVTSGGGGGGADDWRWLEEMLGWYLRANVKSTHGLIVGAFLDLLVSAAASPAASSSSSSPAAKGKYSSCCSACSSSSIKLEEEHQLRHY</sequence>
<keyword evidence="5 6" id="KW-0539">Nucleus</keyword>
<evidence type="ECO:0000256" key="3">
    <source>
        <dbReference type="ARBA" id="ARBA00023015"/>
    </source>
</evidence>
<dbReference type="PROSITE" id="PS51754">
    <property type="entry name" value="OVATE"/>
    <property type="match status" value="1"/>
</dbReference>